<keyword evidence="2 4" id="KW-0863">Zinc-finger</keyword>
<evidence type="ECO:0000256" key="1">
    <source>
        <dbReference type="ARBA" id="ARBA00022723"/>
    </source>
</evidence>
<evidence type="ECO:0000313" key="6">
    <source>
        <dbReference type="EMBL" id="PIL28099.1"/>
    </source>
</evidence>
<protein>
    <recommendedName>
        <fullName evidence="5">MYND-type domain-containing protein</fullName>
    </recommendedName>
</protein>
<dbReference type="PROSITE" id="PS50865">
    <property type="entry name" value="ZF_MYND_2"/>
    <property type="match status" value="1"/>
</dbReference>
<feature type="domain" description="MYND-type" evidence="5">
    <location>
        <begin position="15"/>
        <end position="55"/>
    </location>
</feature>
<dbReference type="STRING" id="1077348.A0A2G8S2V1"/>
<dbReference type="PANTHER" id="PTHR10237">
    <property type="entry name" value="DEFORMED EPIDERMAL AUTOREGULATORY FACTOR 1 HOMOLOG SUPPRESSIN"/>
    <property type="match status" value="1"/>
</dbReference>
<dbReference type="SUPFAM" id="SSF144232">
    <property type="entry name" value="HIT/MYND zinc finger-like"/>
    <property type="match status" value="1"/>
</dbReference>
<gene>
    <name evidence="6" type="ORF">GSI_09750</name>
</gene>
<dbReference type="InterPro" id="IPR024119">
    <property type="entry name" value="TF_DEAF-1"/>
</dbReference>
<name>A0A2G8S2V1_9APHY</name>
<dbReference type="Proteomes" id="UP000230002">
    <property type="component" value="Unassembled WGS sequence"/>
</dbReference>
<dbReference type="InterPro" id="IPR002893">
    <property type="entry name" value="Znf_MYND"/>
</dbReference>
<dbReference type="GO" id="GO:0000981">
    <property type="term" value="F:DNA-binding transcription factor activity, RNA polymerase II-specific"/>
    <property type="evidence" value="ECO:0007669"/>
    <property type="project" value="TreeGrafter"/>
</dbReference>
<dbReference type="GO" id="GO:0005634">
    <property type="term" value="C:nucleus"/>
    <property type="evidence" value="ECO:0007669"/>
    <property type="project" value="TreeGrafter"/>
</dbReference>
<accession>A0A2G8S2V1</accession>
<evidence type="ECO:0000256" key="4">
    <source>
        <dbReference type="PROSITE-ProRule" id="PRU00134"/>
    </source>
</evidence>
<evidence type="ECO:0000256" key="3">
    <source>
        <dbReference type="ARBA" id="ARBA00022833"/>
    </source>
</evidence>
<dbReference type="GO" id="GO:0008270">
    <property type="term" value="F:zinc ion binding"/>
    <property type="evidence" value="ECO:0007669"/>
    <property type="project" value="UniProtKB-KW"/>
</dbReference>
<organism evidence="6 7">
    <name type="scientific">Ganoderma sinense ZZ0214-1</name>
    <dbReference type="NCBI Taxonomy" id="1077348"/>
    <lineage>
        <taxon>Eukaryota</taxon>
        <taxon>Fungi</taxon>
        <taxon>Dikarya</taxon>
        <taxon>Basidiomycota</taxon>
        <taxon>Agaricomycotina</taxon>
        <taxon>Agaricomycetes</taxon>
        <taxon>Polyporales</taxon>
        <taxon>Polyporaceae</taxon>
        <taxon>Ganoderma</taxon>
    </lineage>
</organism>
<dbReference type="Gene3D" id="6.10.140.2220">
    <property type="match status" value="1"/>
</dbReference>
<proteinExistence type="predicted"/>
<keyword evidence="1" id="KW-0479">Metal-binding</keyword>
<dbReference type="AlphaFoldDB" id="A0A2G8S2V1"/>
<keyword evidence="3" id="KW-0862">Zinc</keyword>
<dbReference type="Pfam" id="PF01753">
    <property type="entry name" value="zf-MYND"/>
    <property type="match status" value="1"/>
</dbReference>
<evidence type="ECO:0000259" key="5">
    <source>
        <dbReference type="PROSITE" id="PS50865"/>
    </source>
</evidence>
<reference evidence="6 7" key="1">
    <citation type="journal article" date="2015" name="Sci. Rep.">
        <title>Chromosome-level genome map provides insights into diverse defense mechanisms in the medicinal fungus Ganoderma sinense.</title>
        <authorList>
            <person name="Zhu Y."/>
            <person name="Xu J."/>
            <person name="Sun C."/>
            <person name="Zhou S."/>
            <person name="Xu H."/>
            <person name="Nelson D.R."/>
            <person name="Qian J."/>
            <person name="Song J."/>
            <person name="Luo H."/>
            <person name="Xiang L."/>
            <person name="Li Y."/>
            <person name="Xu Z."/>
            <person name="Ji A."/>
            <person name="Wang L."/>
            <person name="Lu S."/>
            <person name="Hayward A."/>
            <person name="Sun W."/>
            <person name="Li X."/>
            <person name="Schwartz D.C."/>
            <person name="Wang Y."/>
            <person name="Chen S."/>
        </authorList>
    </citation>
    <scope>NUCLEOTIDE SEQUENCE [LARGE SCALE GENOMIC DNA]</scope>
    <source>
        <strain evidence="6 7">ZZ0214-1</strain>
    </source>
</reference>
<evidence type="ECO:0000256" key="2">
    <source>
        <dbReference type="ARBA" id="ARBA00022771"/>
    </source>
</evidence>
<evidence type="ECO:0000313" key="7">
    <source>
        <dbReference type="Proteomes" id="UP000230002"/>
    </source>
</evidence>
<keyword evidence="7" id="KW-1185">Reference proteome</keyword>
<comment type="caution">
    <text evidence="6">The sequence shown here is derived from an EMBL/GenBank/DDBJ whole genome shotgun (WGS) entry which is preliminary data.</text>
</comment>
<dbReference type="PANTHER" id="PTHR10237:SF14">
    <property type="entry name" value="MYND-TYPE DOMAIN-CONTAINING PROTEIN"/>
    <property type="match status" value="1"/>
</dbReference>
<sequence>MAPGTGKTKHTSRKCNTCYVSGDEKQLFTCSRCRSQAYCSKECQKADWKNHKSICQNNGLLETRLKEHETTLSGFMDRMVLVDGISMYELDQRLEKWVRFHNSTLMAATIQALRLPADLSRARTHLLYVALEPRGEDEHAGQAGKFFRVHDAYVVPVDDALRRPAPWPESIAQLHGMADEMERGGHGTVAAAMIECPPLAVQTVPFGSMTVRSLRSEMLGDSWKSFFMNHVEQGVRPKMIRSRPGGGR</sequence>
<dbReference type="OrthoDB" id="432970at2759"/>
<dbReference type="EMBL" id="AYKW01000028">
    <property type="protein sequence ID" value="PIL28099.1"/>
    <property type="molecule type" value="Genomic_DNA"/>
</dbReference>